<dbReference type="PANTHER" id="PTHR43780">
    <property type="entry name" value="1-AMINOCYCLOPROPANE-1-CARBOXYLATE DEAMINASE-RELATED"/>
    <property type="match status" value="1"/>
</dbReference>
<dbReference type="Proteomes" id="UP000297693">
    <property type="component" value="Unassembled WGS sequence"/>
</dbReference>
<dbReference type="GO" id="GO:0019148">
    <property type="term" value="F:D-cysteine desulfhydrase activity"/>
    <property type="evidence" value="ECO:0007669"/>
    <property type="project" value="TreeGrafter"/>
</dbReference>
<reference evidence="4" key="1">
    <citation type="journal article" date="2019" name="PLoS Negl. Trop. Dis.">
        <title>Revisiting the worldwide diversity of Leptospira species in the environment.</title>
        <authorList>
            <person name="Vincent A.T."/>
            <person name="Schiettekatte O."/>
            <person name="Bourhy P."/>
            <person name="Veyrier F.J."/>
            <person name="Picardeau M."/>
        </authorList>
    </citation>
    <scope>NUCLEOTIDE SEQUENCE [LARGE SCALE GENOMIC DNA]</scope>
    <source>
        <strain evidence="4">201702476</strain>
    </source>
</reference>
<name>A0A4V3JQW0_9LEPT</name>
<evidence type="ECO:0000313" key="5">
    <source>
        <dbReference type="Proteomes" id="UP000297693"/>
    </source>
</evidence>
<organism evidence="4 5">
    <name type="scientific">Leptospira ognonensis</name>
    <dbReference type="NCBI Taxonomy" id="2484945"/>
    <lineage>
        <taxon>Bacteria</taxon>
        <taxon>Pseudomonadati</taxon>
        <taxon>Spirochaetota</taxon>
        <taxon>Spirochaetia</taxon>
        <taxon>Leptospirales</taxon>
        <taxon>Leptospiraceae</taxon>
        <taxon>Leptospira</taxon>
    </lineage>
</organism>
<sequence>MYGDVREAVKTLPLRLTNIQLTSDTNEIVVIRDDLLCFGLGTKIRKLQGLLFIQKLTNPILLWGSLHGNFLAAYSFLLPKFGFDTKIFAYARNLQFHSANRILIENNTGFIHYFSSRTELLVALENFKREKSHANWNILPEFGFDESALLGLNQLWSELEVRIPKKKTLFLEIGSGLTFLSALSYFSGTEVTVCATAVGESRESFLGQMPHLQKKIGLSDAKYPKHFILEPLSSKKFGRVNQEEATLVRKIYNEMGIFIEPIYGIKTWQYFLNSKALPENLPKPWVYLHQGGQLNHLDLLLTK</sequence>
<comment type="caution">
    <text evidence="4">The sequence shown here is derived from an EMBL/GenBank/DDBJ whole genome shotgun (WGS) entry which is preliminary data.</text>
</comment>
<accession>A0A4V3JQW0</accession>
<dbReference type="SUPFAM" id="SSF53686">
    <property type="entry name" value="Tryptophan synthase beta subunit-like PLP-dependent enzymes"/>
    <property type="match status" value="1"/>
</dbReference>
<protein>
    <recommendedName>
        <fullName evidence="6">1-aminocyclopropane-1-carboxylate deaminase</fullName>
    </recommendedName>
</protein>
<keyword evidence="3" id="KW-0663">Pyridoxal phosphate</keyword>
<dbReference type="InterPro" id="IPR036052">
    <property type="entry name" value="TrpB-like_PALP_sf"/>
</dbReference>
<evidence type="ECO:0000313" key="4">
    <source>
        <dbReference type="EMBL" id="TGL57436.1"/>
    </source>
</evidence>
<keyword evidence="5" id="KW-1185">Reference proteome</keyword>
<dbReference type="EMBL" id="RQGD01000035">
    <property type="protein sequence ID" value="TGL57436.1"/>
    <property type="molecule type" value="Genomic_DNA"/>
</dbReference>
<dbReference type="PANTHER" id="PTHR43780:SF2">
    <property type="entry name" value="1-AMINOCYCLOPROPANE-1-CARBOXYLATE DEAMINASE-RELATED"/>
    <property type="match status" value="1"/>
</dbReference>
<evidence type="ECO:0000256" key="1">
    <source>
        <dbReference type="ARBA" id="ARBA00001933"/>
    </source>
</evidence>
<dbReference type="OrthoDB" id="346024at2"/>
<dbReference type="InterPro" id="IPR027278">
    <property type="entry name" value="ACCD_DCysDesulf"/>
</dbReference>
<proteinExistence type="inferred from homology"/>
<comment type="cofactor">
    <cofactor evidence="1">
        <name>pyridoxal 5'-phosphate</name>
        <dbReference type="ChEBI" id="CHEBI:597326"/>
    </cofactor>
</comment>
<evidence type="ECO:0000256" key="2">
    <source>
        <dbReference type="ARBA" id="ARBA00008639"/>
    </source>
</evidence>
<evidence type="ECO:0008006" key="6">
    <source>
        <dbReference type="Google" id="ProtNLM"/>
    </source>
</evidence>
<dbReference type="AlphaFoldDB" id="A0A4V3JQW0"/>
<comment type="similarity">
    <text evidence="2">Belongs to the ACC deaminase/D-cysteine desulfhydrase family.</text>
</comment>
<dbReference type="RefSeq" id="WP_135624557.1">
    <property type="nucleotide sequence ID" value="NZ_RQGD01000035.1"/>
</dbReference>
<gene>
    <name evidence="4" type="ORF">EHQ58_14225</name>
</gene>
<evidence type="ECO:0000256" key="3">
    <source>
        <dbReference type="ARBA" id="ARBA00022898"/>
    </source>
</evidence>
<dbReference type="Gene3D" id="3.40.50.1100">
    <property type="match status" value="2"/>
</dbReference>